<dbReference type="InterPro" id="IPR014710">
    <property type="entry name" value="RmlC-like_jellyroll"/>
</dbReference>
<name>A0ABS6AYY4_9NOCA</name>
<dbReference type="Gene3D" id="2.60.120.10">
    <property type="entry name" value="Jelly Rolls"/>
    <property type="match status" value="1"/>
</dbReference>
<dbReference type="Proteomes" id="UP000733379">
    <property type="component" value="Unassembled WGS sequence"/>
</dbReference>
<feature type="domain" description="Cupin type-2" evidence="1">
    <location>
        <begin position="3"/>
        <end position="69"/>
    </location>
</feature>
<dbReference type="InterPro" id="IPR013096">
    <property type="entry name" value="Cupin_2"/>
</dbReference>
<dbReference type="PANTHER" id="PTHR43698">
    <property type="entry name" value="RIBD C-TERMINAL DOMAIN CONTAINING PROTEIN"/>
    <property type="match status" value="1"/>
</dbReference>
<dbReference type="Pfam" id="PF07883">
    <property type="entry name" value="Cupin_2"/>
    <property type="match status" value="1"/>
</dbReference>
<protein>
    <submittedName>
        <fullName evidence="2">Cupin domain-containing protein</fullName>
    </submittedName>
</protein>
<dbReference type="RefSeq" id="WP_215918166.1">
    <property type="nucleotide sequence ID" value="NZ_JAHKNI010000005.1"/>
</dbReference>
<dbReference type="EMBL" id="JAHKNI010000005">
    <property type="protein sequence ID" value="MBU3063258.1"/>
    <property type="molecule type" value="Genomic_DNA"/>
</dbReference>
<dbReference type="SUPFAM" id="SSF51182">
    <property type="entry name" value="RmlC-like cupins"/>
    <property type="match status" value="1"/>
</dbReference>
<keyword evidence="3" id="KW-1185">Reference proteome</keyword>
<sequence>MLTLDADAHTHWHAHEGGQVLVVTAGTGVVAKYGEDPIQVAPGDVIVTGPGEVHWHGASPNAPFSTLAVDRGTTTWHGPVEAR</sequence>
<dbReference type="InterPro" id="IPR011051">
    <property type="entry name" value="RmlC_Cupin_sf"/>
</dbReference>
<gene>
    <name evidence="2" type="ORF">KO481_17190</name>
</gene>
<reference evidence="2 3" key="1">
    <citation type="submission" date="2021-06" db="EMBL/GenBank/DDBJ databases">
        <title>Actinomycetes sequencing.</title>
        <authorList>
            <person name="Shan Q."/>
        </authorList>
    </citation>
    <scope>NUCLEOTIDE SEQUENCE [LARGE SCALE GENOMIC DNA]</scope>
    <source>
        <strain evidence="2 3">NEAU-G5</strain>
    </source>
</reference>
<organism evidence="2 3">
    <name type="scientific">Nocardia albiluteola</name>
    <dbReference type="NCBI Taxonomy" id="2842303"/>
    <lineage>
        <taxon>Bacteria</taxon>
        <taxon>Bacillati</taxon>
        <taxon>Actinomycetota</taxon>
        <taxon>Actinomycetes</taxon>
        <taxon>Mycobacteriales</taxon>
        <taxon>Nocardiaceae</taxon>
        <taxon>Nocardia</taxon>
    </lineage>
</organism>
<evidence type="ECO:0000313" key="2">
    <source>
        <dbReference type="EMBL" id="MBU3063258.1"/>
    </source>
</evidence>
<proteinExistence type="predicted"/>
<comment type="caution">
    <text evidence="2">The sequence shown here is derived from an EMBL/GenBank/DDBJ whole genome shotgun (WGS) entry which is preliminary data.</text>
</comment>
<dbReference type="PANTHER" id="PTHR43698:SF1">
    <property type="entry name" value="BLL4564 PROTEIN"/>
    <property type="match status" value="1"/>
</dbReference>
<accession>A0ABS6AYY4</accession>
<evidence type="ECO:0000313" key="3">
    <source>
        <dbReference type="Proteomes" id="UP000733379"/>
    </source>
</evidence>
<evidence type="ECO:0000259" key="1">
    <source>
        <dbReference type="Pfam" id="PF07883"/>
    </source>
</evidence>